<dbReference type="OrthoDB" id="24581at2759"/>
<sequence>MDTRKQKDKEKYGSIPDPSDQRLHWTKPPLSVLIIRKHLDNSVLLPFRDLVIWLVEEYISLSIPHYTSAIISNYPNVYSVCPLLGAYPIRVTSGCTGPNPRSPSIPDPSDQRLHWTKPPLSVLIIRKHLDNSVLLPFRDLVIWLVEEKSMLVYVEQKALAETRLPDDKDFAKVQHKLRPFKQGVDDLTDKVDFIICLGGDGTLLYVSSLFQVPYSLFQVPYVTVC</sequence>
<dbReference type="Pfam" id="PF01513">
    <property type="entry name" value="NAD_kinase"/>
    <property type="match status" value="1"/>
</dbReference>
<protein>
    <recommendedName>
        <fullName evidence="2">NAD(+) kinase</fullName>
        <ecNumber evidence="2">2.7.1.23</ecNumber>
    </recommendedName>
</protein>
<dbReference type="PANTHER" id="PTHR20275">
    <property type="entry name" value="NAD KINASE"/>
    <property type="match status" value="1"/>
</dbReference>
<dbReference type="InterPro" id="IPR017438">
    <property type="entry name" value="ATP-NAD_kinase_N"/>
</dbReference>
<organism evidence="4 5">
    <name type="scientific">Elysia chlorotica</name>
    <name type="common">Eastern emerald elysia</name>
    <name type="synonym">Sea slug</name>
    <dbReference type="NCBI Taxonomy" id="188477"/>
    <lineage>
        <taxon>Eukaryota</taxon>
        <taxon>Metazoa</taxon>
        <taxon>Spiralia</taxon>
        <taxon>Lophotrochozoa</taxon>
        <taxon>Mollusca</taxon>
        <taxon>Gastropoda</taxon>
        <taxon>Heterobranchia</taxon>
        <taxon>Euthyneura</taxon>
        <taxon>Panpulmonata</taxon>
        <taxon>Sacoglossa</taxon>
        <taxon>Placobranchoidea</taxon>
        <taxon>Plakobranchidae</taxon>
        <taxon>Elysia</taxon>
    </lineage>
</organism>
<evidence type="ECO:0000313" key="4">
    <source>
        <dbReference type="EMBL" id="RUS79007.1"/>
    </source>
</evidence>
<name>A0A3S1B9H1_ELYCH</name>
<comment type="similarity">
    <text evidence="1">Belongs to the NAD kinase family.</text>
</comment>
<feature type="region of interest" description="Disordered" evidence="3">
    <location>
        <begin position="1"/>
        <end position="20"/>
    </location>
</feature>
<dbReference type="Proteomes" id="UP000271974">
    <property type="component" value="Unassembled WGS sequence"/>
</dbReference>
<keyword evidence="5" id="KW-1185">Reference proteome</keyword>
<proteinExistence type="inferred from homology"/>
<evidence type="ECO:0000256" key="2">
    <source>
        <dbReference type="ARBA" id="ARBA00012120"/>
    </source>
</evidence>
<dbReference type="GO" id="GO:0006741">
    <property type="term" value="P:NADP+ biosynthetic process"/>
    <property type="evidence" value="ECO:0007669"/>
    <property type="project" value="InterPro"/>
</dbReference>
<feature type="compositionally biased region" description="Basic and acidic residues" evidence="3">
    <location>
        <begin position="1"/>
        <end position="12"/>
    </location>
</feature>
<dbReference type="PANTHER" id="PTHR20275:SF0">
    <property type="entry name" value="NAD KINASE"/>
    <property type="match status" value="1"/>
</dbReference>
<dbReference type="STRING" id="188477.A0A3S1B9H1"/>
<dbReference type="InterPro" id="IPR016064">
    <property type="entry name" value="NAD/diacylglycerol_kinase_sf"/>
</dbReference>
<evidence type="ECO:0000256" key="1">
    <source>
        <dbReference type="ARBA" id="ARBA00010995"/>
    </source>
</evidence>
<reference evidence="4 5" key="1">
    <citation type="submission" date="2019-01" db="EMBL/GenBank/DDBJ databases">
        <title>A draft genome assembly of the solar-powered sea slug Elysia chlorotica.</title>
        <authorList>
            <person name="Cai H."/>
            <person name="Li Q."/>
            <person name="Fang X."/>
            <person name="Li J."/>
            <person name="Curtis N.E."/>
            <person name="Altenburger A."/>
            <person name="Shibata T."/>
            <person name="Feng M."/>
            <person name="Maeda T."/>
            <person name="Schwartz J.A."/>
            <person name="Shigenobu S."/>
            <person name="Lundholm N."/>
            <person name="Nishiyama T."/>
            <person name="Yang H."/>
            <person name="Hasebe M."/>
            <person name="Li S."/>
            <person name="Pierce S.K."/>
            <person name="Wang J."/>
        </authorList>
    </citation>
    <scope>NUCLEOTIDE SEQUENCE [LARGE SCALE GENOMIC DNA]</scope>
    <source>
        <strain evidence="4">EC2010</strain>
        <tissue evidence="4">Whole organism of an adult</tissue>
    </source>
</reference>
<accession>A0A3S1B9H1</accession>
<dbReference type="SUPFAM" id="SSF111331">
    <property type="entry name" value="NAD kinase/diacylglycerol kinase-like"/>
    <property type="match status" value="1"/>
</dbReference>
<dbReference type="GO" id="GO:0003951">
    <property type="term" value="F:NAD+ kinase activity"/>
    <property type="evidence" value="ECO:0007669"/>
    <property type="project" value="UniProtKB-EC"/>
</dbReference>
<gene>
    <name evidence="4" type="ORF">EGW08_013218</name>
</gene>
<comment type="caution">
    <text evidence="4">The sequence shown here is derived from an EMBL/GenBank/DDBJ whole genome shotgun (WGS) entry which is preliminary data.</text>
</comment>
<dbReference type="AlphaFoldDB" id="A0A3S1B9H1"/>
<dbReference type="Gene3D" id="3.40.50.10330">
    <property type="entry name" value="Probable inorganic polyphosphate/atp-NAD kinase, domain 1"/>
    <property type="match status" value="2"/>
</dbReference>
<evidence type="ECO:0000313" key="5">
    <source>
        <dbReference type="Proteomes" id="UP000271974"/>
    </source>
</evidence>
<dbReference type="EMBL" id="RQTK01000477">
    <property type="protein sequence ID" value="RUS79007.1"/>
    <property type="molecule type" value="Genomic_DNA"/>
</dbReference>
<dbReference type="EC" id="2.7.1.23" evidence="2"/>
<evidence type="ECO:0000256" key="3">
    <source>
        <dbReference type="SAM" id="MobiDB-lite"/>
    </source>
</evidence>
<dbReference type="InterPro" id="IPR002504">
    <property type="entry name" value="NADK"/>
</dbReference>